<protein>
    <submittedName>
        <fullName evidence="1">Uncharacterized protein</fullName>
    </submittedName>
</protein>
<dbReference type="Proteomes" id="UP001501705">
    <property type="component" value="Unassembled WGS sequence"/>
</dbReference>
<dbReference type="Pfam" id="PF11175">
    <property type="entry name" value="DUF2961"/>
    <property type="match status" value="1"/>
</dbReference>
<accession>A0ABP4MYF7</accession>
<gene>
    <name evidence="1" type="ORF">GCM10009804_06800</name>
</gene>
<comment type="caution">
    <text evidence="1">The sequence shown here is derived from an EMBL/GenBank/DDBJ whole genome shotgun (WGS) entry which is preliminary data.</text>
</comment>
<proteinExistence type="predicted"/>
<dbReference type="EMBL" id="BAAAPH010000002">
    <property type="protein sequence ID" value="GAA1552450.1"/>
    <property type="molecule type" value="Genomic_DNA"/>
</dbReference>
<keyword evidence="2" id="KW-1185">Reference proteome</keyword>
<name>A0ABP4MYF7_9ACTN</name>
<evidence type="ECO:0000313" key="1">
    <source>
        <dbReference type="EMBL" id="GAA1552450.1"/>
    </source>
</evidence>
<reference evidence="2" key="1">
    <citation type="journal article" date="2019" name="Int. J. Syst. Evol. Microbiol.">
        <title>The Global Catalogue of Microorganisms (GCM) 10K type strain sequencing project: providing services to taxonomists for standard genome sequencing and annotation.</title>
        <authorList>
            <consortium name="The Broad Institute Genomics Platform"/>
            <consortium name="The Broad Institute Genome Sequencing Center for Infectious Disease"/>
            <person name="Wu L."/>
            <person name="Ma J."/>
        </authorList>
    </citation>
    <scope>NUCLEOTIDE SEQUENCE [LARGE SCALE GENOMIC DNA]</scope>
    <source>
        <strain evidence="2">JCM 15572</strain>
    </source>
</reference>
<dbReference type="InterPro" id="IPR021345">
    <property type="entry name" value="DUF2961"/>
</dbReference>
<sequence>MASDLPQVIRPDGQYQSQQRFGMYRFHLPDPIRFKEKLRVDVQALGWRSGGRYLPLQDDIASTAFFYSGKTSTARPDAPVHDVMEIC</sequence>
<dbReference type="Gene3D" id="2.60.120.1390">
    <property type="match status" value="1"/>
</dbReference>
<evidence type="ECO:0000313" key="2">
    <source>
        <dbReference type="Proteomes" id="UP001501705"/>
    </source>
</evidence>
<organism evidence="1 2">
    <name type="scientific">Kribbella hippodromi</name>
    <dbReference type="NCBI Taxonomy" id="434347"/>
    <lineage>
        <taxon>Bacteria</taxon>
        <taxon>Bacillati</taxon>
        <taxon>Actinomycetota</taxon>
        <taxon>Actinomycetes</taxon>
        <taxon>Propionibacteriales</taxon>
        <taxon>Kribbellaceae</taxon>
        <taxon>Kribbella</taxon>
    </lineage>
</organism>